<evidence type="ECO:0000256" key="2">
    <source>
        <dbReference type="ARBA" id="ARBA00022475"/>
    </source>
</evidence>
<name>A0A7K3NJB4_9BACT</name>
<dbReference type="PANTHER" id="PTHR34390">
    <property type="entry name" value="UPF0442 PROTEIN YJJB-RELATED"/>
    <property type="match status" value="1"/>
</dbReference>
<keyword evidence="10" id="KW-1185">Reference proteome</keyword>
<keyword evidence="2" id="KW-1003">Cell membrane</keyword>
<feature type="transmembrane region" description="Helical" evidence="7">
    <location>
        <begin position="237"/>
        <end position="260"/>
    </location>
</feature>
<dbReference type="InterPro" id="IPR010619">
    <property type="entry name" value="ThrE-like_N"/>
</dbReference>
<dbReference type="PANTHER" id="PTHR34390:SF2">
    <property type="entry name" value="SUCCINATE TRANSPORTER SUBUNIT YJJP-RELATED"/>
    <property type="match status" value="1"/>
</dbReference>
<dbReference type="Pfam" id="PF06738">
    <property type="entry name" value="ThrE"/>
    <property type="match status" value="1"/>
</dbReference>
<feature type="transmembrane region" description="Helical" evidence="7">
    <location>
        <begin position="153"/>
        <end position="172"/>
    </location>
</feature>
<evidence type="ECO:0000259" key="8">
    <source>
        <dbReference type="Pfam" id="PF06738"/>
    </source>
</evidence>
<keyword evidence="5 7" id="KW-0472">Membrane</keyword>
<accession>A0A7K3NJB4</accession>
<gene>
    <name evidence="9" type="ORF">G3N56_03800</name>
</gene>
<comment type="caution">
    <text evidence="9">The sequence shown here is derived from an EMBL/GenBank/DDBJ whole genome shotgun (WGS) entry which is preliminary data.</text>
</comment>
<dbReference type="GO" id="GO:0005886">
    <property type="term" value="C:plasma membrane"/>
    <property type="evidence" value="ECO:0007669"/>
    <property type="project" value="UniProtKB-SubCell"/>
</dbReference>
<dbReference type="InterPro" id="IPR050539">
    <property type="entry name" value="ThrE_Dicarb/AminoAcid_Exp"/>
</dbReference>
<evidence type="ECO:0000313" key="9">
    <source>
        <dbReference type="EMBL" id="NDY55865.1"/>
    </source>
</evidence>
<dbReference type="Proteomes" id="UP000469724">
    <property type="component" value="Unassembled WGS sequence"/>
</dbReference>
<evidence type="ECO:0000256" key="5">
    <source>
        <dbReference type="ARBA" id="ARBA00023136"/>
    </source>
</evidence>
<keyword evidence="4 7" id="KW-1133">Transmembrane helix</keyword>
<feature type="domain" description="Threonine/serine exporter-like N-terminal" evidence="8">
    <location>
        <begin position="25"/>
        <end position="259"/>
    </location>
</feature>
<organism evidence="9 10">
    <name type="scientific">Desulfolutivibrio sulfodismutans</name>
    <dbReference type="NCBI Taxonomy" id="63561"/>
    <lineage>
        <taxon>Bacteria</taxon>
        <taxon>Pseudomonadati</taxon>
        <taxon>Thermodesulfobacteriota</taxon>
        <taxon>Desulfovibrionia</taxon>
        <taxon>Desulfovibrionales</taxon>
        <taxon>Desulfovibrionaceae</taxon>
        <taxon>Desulfolutivibrio</taxon>
    </lineage>
</organism>
<sequence length="264" mass="28312">MDDASQTQPDIPREHASLEKALTPAIRAGAIMFASGGEIDKVRRAIASMLRGHSLEHIHILVAHNALMVTVVHHGEVMTQVQSIDGHGVDFNKIAAVYRLAKKAHRGNYPPDALRGKVEAIRRLGRVYPRTLAAACAALACGAFAVIFGGGVAAFLVTALAAFLGAWTRFLLAGMRFNVVLVFGLSSFVATYAALVLSEFLPDRQYAEMAAVLFLIPGVPLIDAFEEIIRGYFTVGLTRAVMGLMMILALSAGMTLALVVKGLW</sequence>
<proteinExistence type="inferred from homology"/>
<feature type="transmembrane region" description="Helical" evidence="7">
    <location>
        <begin position="127"/>
        <end position="147"/>
    </location>
</feature>
<comment type="similarity">
    <text evidence="6">Belongs to the ThrE exporter (TC 2.A.79) family.</text>
</comment>
<reference evidence="9 10" key="1">
    <citation type="submission" date="2020-02" db="EMBL/GenBank/DDBJ databases">
        <title>Comparative genomics of sulfur disproportionating microorganisms.</title>
        <authorList>
            <person name="Ward L.M."/>
            <person name="Bertran E."/>
            <person name="Johnston D.T."/>
        </authorList>
    </citation>
    <scope>NUCLEOTIDE SEQUENCE [LARGE SCALE GENOMIC DNA]</scope>
    <source>
        <strain evidence="9 10">DSM 3696</strain>
    </source>
</reference>
<dbReference type="GO" id="GO:0022857">
    <property type="term" value="F:transmembrane transporter activity"/>
    <property type="evidence" value="ECO:0007669"/>
    <property type="project" value="InterPro"/>
</dbReference>
<feature type="transmembrane region" description="Helical" evidence="7">
    <location>
        <begin position="179"/>
        <end position="200"/>
    </location>
</feature>
<evidence type="ECO:0000256" key="1">
    <source>
        <dbReference type="ARBA" id="ARBA00004651"/>
    </source>
</evidence>
<dbReference type="GO" id="GO:0015744">
    <property type="term" value="P:succinate transport"/>
    <property type="evidence" value="ECO:0007669"/>
    <property type="project" value="TreeGrafter"/>
</dbReference>
<comment type="subcellular location">
    <subcellularLocation>
        <location evidence="1">Cell membrane</location>
        <topology evidence="1">Multi-pass membrane protein</topology>
    </subcellularLocation>
</comment>
<evidence type="ECO:0000256" key="3">
    <source>
        <dbReference type="ARBA" id="ARBA00022692"/>
    </source>
</evidence>
<dbReference type="AlphaFoldDB" id="A0A7K3NJB4"/>
<keyword evidence="3 7" id="KW-0812">Transmembrane</keyword>
<evidence type="ECO:0000256" key="6">
    <source>
        <dbReference type="ARBA" id="ARBA00034125"/>
    </source>
</evidence>
<protein>
    <submittedName>
        <fullName evidence="9">Threonine/serine exporter family protein</fullName>
    </submittedName>
</protein>
<evidence type="ECO:0000256" key="7">
    <source>
        <dbReference type="SAM" id="Phobius"/>
    </source>
</evidence>
<evidence type="ECO:0000256" key="4">
    <source>
        <dbReference type="ARBA" id="ARBA00022989"/>
    </source>
</evidence>
<evidence type="ECO:0000313" key="10">
    <source>
        <dbReference type="Proteomes" id="UP000469724"/>
    </source>
</evidence>
<dbReference type="RefSeq" id="WP_163300919.1">
    <property type="nucleotide sequence ID" value="NZ_JAAGRQ010000010.1"/>
</dbReference>
<dbReference type="EMBL" id="JAAGRQ010000010">
    <property type="protein sequence ID" value="NDY55865.1"/>
    <property type="molecule type" value="Genomic_DNA"/>
</dbReference>